<accession>A0A2S8HP65</accession>
<organism evidence="2 3">
    <name type="scientific">Burkholderia cepacia</name>
    <name type="common">Pseudomonas cepacia</name>
    <dbReference type="NCBI Taxonomy" id="292"/>
    <lineage>
        <taxon>Bacteria</taxon>
        <taxon>Pseudomonadati</taxon>
        <taxon>Pseudomonadota</taxon>
        <taxon>Betaproteobacteria</taxon>
        <taxon>Burkholderiales</taxon>
        <taxon>Burkholderiaceae</taxon>
        <taxon>Burkholderia</taxon>
        <taxon>Burkholderia cepacia complex</taxon>
    </lineage>
</organism>
<keyword evidence="1" id="KW-0812">Transmembrane</keyword>
<evidence type="ECO:0000256" key="1">
    <source>
        <dbReference type="SAM" id="Phobius"/>
    </source>
</evidence>
<keyword evidence="1" id="KW-0472">Membrane</keyword>
<dbReference type="AlphaFoldDB" id="A0A2S8HP65"/>
<keyword evidence="1" id="KW-1133">Transmembrane helix</keyword>
<dbReference type="EMBL" id="PUIQ01000193">
    <property type="protein sequence ID" value="PQP04175.1"/>
    <property type="molecule type" value="Genomic_DNA"/>
</dbReference>
<reference evidence="2 3" key="1">
    <citation type="submission" date="2018-02" db="EMBL/GenBank/DDBJ databases">
        <title>Draft genome sequencing of Burkholderia cepacia Y14-15.</title>
        <authorList>
            <person name="Zheng B.-X."/>
        </authorList>
    </citation>
    <scope>NUCLEOTIDE SEQUENCE [LARGE SCALE GENOMIC DNA]</scope>
    <source>
        <strain evidence="2 3">Y14-15</strain>
    </source>
</reference>
<comment type="caution">
    <text evidence="2">The sequence shown here is derived from an EMBL/GenBank/DDBJ whole genome shotgun (WGS) entry which is preliminary data.</text>
</comment>
<evidence type="ECO:0000313" key="3">
    <source>
        <dbReference type="Proteomes" id="UP000238206"/>
    </source>
</evidence>
<proteinExistence type="predicted"/>
<gene>
    <name evidence="2" type="ORF">C5615_38955</name>
</gene>
<feature type="transmembrane region" description="Helical" evidence="1">
    <location>
        <begin position="12"/>
        <end position="29"/>
    </location>
</feature>
<protein>
    <recommendedName>
        <fullName evidence="4">Transmembrane protein</fullName>
    </recommendedName>
</protein>
<feature type="transmembrane region" description="Helical" evidence="1">
    <location>
        <begin position="73"/>
        <end position="95"/>
    </location>
</feature>
<feature type="transmembrane region" description="Helical" evidence="1">
    <location>
        <begin position="35"/>
        <end position="52"/>
    </location>
</feature>
<dbReference type="Proteomes" id="UP000238206">
    <property type="component" value="Unassembled WGS sequence"/>
</dbReference>
<evidence type="ECO:0008006" key="4">
    <source>
        <dbReference type="Google" id="ProtNLM"/>
    </source>
</evidence>
<evidence type="ECO:0000313" key="2">
    <source>
        <dbReference type="EMBL" id="PQP04175.1"/>
    </source>
</evidence>
<name>A0A2S8HP65_BURCE</name>
<sequence length="102" mass="11130">MGKIAVDQTKIVVSLLVLHVFLTLCLLVSVISFRLAPILIVGFLAAGCSVLIRRITRNSDTARQIVTSSGGRAYLYCMWGIAACIVLVLILPNYLGIFTHPR</sequence>